<evidence type="ECO:0000313" key="10">
    <source>
        <dbReference type="EMBL" id="CAA6798336.1"/>
    </source>
</evidence>
<gene>
    <name evidence="10" type="ORF">HELGO_WM27624</name>
</gene>
<dbReference type="InterPro" id="IPR003356">
    <property type="entry name" value="DNA_methylase_A-5"/>
</dbReference>
<proteinExistence type="inferred from homology"/>
<organism evidence="10">
    <name type="scientific">uncultured Sulfurovum sp</name>
    <dbReference type="NCBI Taxonomy" id="269237"/>
    <lineage>
        <taxon>Bacteria</taxon>
        <taxon>Pseudomonadati</taxon>
        <taxon>Campylobacterota</taxon>
        <taxon>Epsilonproteobacteria</taxon>
        <taxon>Campylobacterales</taxon>
        <taxon>Sulfurovaceae</taxon>
        <taxon>Sulfurovum</taxon>
        <taxon>environmental samples</taxon>
    </lineage>
</organism>
<dbReference type="GO" id="GO:0009007">
    <property type="term" value="F:site-specific DNA-methyltransferase (adenine-specific) activity"/>
    <property type="evidence" value="ECO:0007669"/>
    <property type="project" value="UniProtKB-EC"/>
</dbReference>
<dbReference type="GO" id="GO:0032259">
    <property type="term" value="P:methylation"/>
    <property type="evidence" value="ECO:0007669"/>
    <property type="project" value="UniProtKB-KW"/>
</dbReference>
<evidence type="ECO:0000256" key="2">
    <source>
        <dbReference type="ARBA" id="ARBA00011900"/>
    </source>
</evidence>
<dbReference type="EMBL" id="CACVAP010000001">
    <property type="protein sequence ID" value="CAA6798336.1"/>
    <property type="molecule type" value="Genomic_DNA"/>
</dbReference>
<feature type="region of interest" description="Disordered" evidence="8">
    <location>
        <begin position="213"/>
        <end position="239"/>
    </location>
</feature>
<dbReference type="PANTHER" id="PTHR42933">
    <property type="entry name" value="SLR6095 PROTEIN"/>
    <property type="match status" value="1"/>
</dbReference>
<dbReference type="SUPFAM" id="SSF53335">
    <property type="entry name" value="S-adenosyl-L-methionine-dependent methyltransferases"/>
    <property type="match status" value="1"/>
</dbReference>
<evidence type="ECO:0000259" key="9">
    <source>
        <dbReference type="Pfam" id="PF02384"/>
    </source>
</evidence>
<dbReference type="PANTHER" id="PTHR42933:SF3">
    <property type="entry name" value="TYPE I RESTRICTION ENZYME MJAVIII METHYLASE SUBUNIT"/>
    <property type="match status" value="1"/>
</dbReference>
<dbReference type="PRINTS" id="PR00507">
    <property type="entry name" value="N12N6MTFRASE"/>
</dbReference>
<accession>A0A6S6RRD0</accession>
<sequence length="267" mass="30532">MNYETAQKEFIKLIESKCYEFQAWELFTDFCKLSAISMYQPFLKSEELEKEYMQTISKYKKDVAEIFPQLFTYVVMGLEDKMGDFLGECFMDLNLGSKYKGQFFTPYNISVFMASILGDATKEKEGICEPCVGSGGMIIARADVLAKKHGLGYQDIMEVHAVDIDVLCVHMSFIQLSLLGISAEVVHGNSLSLEVFSTWYTLKYIMNASNKQHKPKEEEQLTEEGFTEKQEDSEPKKEKVILPCDDIENKILYSNTELEVFATGKLF</sequence>
<keyword evidence="5" id="KW-0949">S-adenosyl-L-methionine</keyword>
<feature type="domain" description="DNA methylase adenine-specific" evidence="9">
    <location>
        <begin position="96"/>
        <end position="228"/>
    </location>
</feature>
<dbReference type="GO" id="GO:0008170">
    <property type="term" value="F:N-methyltransferase activity"/>
    <property type="evidence" value="ECO:0007669"/>
    <property type="project" value="InterPro"/>
</dbReference>
<evidence type="ECO:0000256" key="3">
    <source>
        <dbReference type="ARBA" id="ARBA00022603"/>
    </source>
</evidence>
<evidence type="ECO:0000256" key="6">
    <source>
        <dbReference type="ARBA" id="ARBA00022747"/>
    </source>
</evidence>
<name>A0A6S6RRD0_9BACT</name>
<dbReference type="InterPro" id="IPR051537">
    <property type="entry name" value="DNA_Adenine_Mtase"/>
</dbReference>
<dbReference type="EC" id="2.1.1.72" evidence="2"/>
<evidence type="ECO:0000256" key="8">
    <source>
        <dbReference type="SAM" id="MobiDB-lite"/>
    </source>
</evidence>
<evidence type="ECO:0000256" key="4">
    <source>
        <dbReference type="ARBA" id="ARBA00022679"/>
    </source>
</evidence>
<feature type="compositionally biased region" description="Basic and acidic residues" evidence="8">
    <location>
        <begin position="226"/>
        <end position="239"/>
    </location>
</feature>
<keyword evidence="4" id="KW-0808">Transferase</keyword>
<dbReference type="Gene3D" id="3.40.50.150">
    <property type="entry name" value="Vaccinia Virus protein VP39"/>
    <property type="match status" value="1"/>
</dbReference>
<dbReference type="GO" id="GO:0009307">
    <property type="term" value="P:DNA restriction-modification system"/>
    <property type="evidence" value="ECO:0007669"/>
    <property type="project" value="UniProtKB-KW"/>
</dbReference>
<comment type="catalytic activity">
    <reaction evidence="7">
        <text>a 2'-deoxyadenosine in DNA + S-adenosyl-L-methionine = an N(6)-methyl-2'-deoxyadenosine in DNA + S-adenosyl-L-homocysteine + H(+)</text>
        <dbReference type="Rhea" id="RHEA:15197"/>
        <dbReference type="Rhea" id="RHEA-COMP:12418"/>
        <dbReference type="Rhea" id="RHEA-COMP:12419"/>
        <dbReference type="ChEBI" id="CHEBI:15378"/>
        <dbReference type="ChEBI" id="CHEBI:57856"/>
        <dbReference type="ChEBI" id="CHEBI:59789"/>
        <dbReference type="ChEBI" id="CHEBI:90615"/>
        <dbReference type="ChEBI" id="CHEBI:90616"/>
        <dbReference type="EC" id="2.1.1.72"/>
    </reaction>
</comment>
<protein>
    <recommendedName>
        <fullName evidence="2">site-specific DNA-methyltransferase (adenine-specific)</fullName>
        <ecNumber evidence="2">2.1.1.72</ecNumber>
    </recommendedName>
</protein>
<evidence type="ECO:0000256" key="5">
    <source>
        <dbReference type="ARBA" id="ARBA00022691"/>
    </source>
</evidence>
<evidence type="ECO:0000256" key="7">
    <source>
        <dbReference type="ARBA" id="ARBA00047942"/>
    </source>
</evidence>
<keyword evidence="3" id="KW-0489">Methyltransferase</keyword>
<evidence type="ECO:0000256" key="1">
    <source>
        <dbReference type="ARBA" id="ARBA00006594"/>
    </source>
</evidence>
<reference evidence="10" key="1">
    <citation type="submission" date="2020-01" db="EMBL/GenBank/DDBJ databases">
        <authorList>
            <person name="Meier V. D."/>
            <person name="Meier V D."/>
        </authorList>
    </citation>
    <scope>NUCLEOTIDE SEQUENCE</scope>
    <source>
        <strain evidence="10">HLG_WM_MAG_06</strain>
    </source>
</reference>
<dbReference type="GO" id="GO:0003677">
    <property type="term" value="F:DNA binding"/>
    <property type="evidence" value="ECO:0007669"/>
    <property type="project" value="InterPro"/>
</dbReference>
<dbReference type="AlphaFoldDB" id="A0A6S6RRD0"/>
<keyword evidence="6" id="KW-0680">Restriction system</keyword>
<dbReference type="InterPro" id="IPR029063">
    <property type="entry name" value="SAM-dependent_MTases_sf"/>
</dbReference>
<dbReference type="Pfam" id="PF02384">
    <property type="entry name" value="N6_Mtase"/>
    <property type="match status" value="1"/>
</dbReference>
<comment type="similarity">
    <text evidence="1">Belongs to the N(4)/N(6)-methyltransferase family.</text>
</comment>